<evidence type="ECO:0000313" key="1">
    <source>
        <dbReference type="EMBL" id="RAH49798.1"/>
    </source>
</evidence>
<keyword evidence="2" id="KW-1185">Reference proteome</keyword>
<name>A0ACD1GKL1_9EURO</name>
<proteinExistence type="predicted"/>
<organism evidence="1 2">
    <name type="scientific">Aspergillus brunneoviolaceus CBS 621.78</name>
    <dbReference type="NCBI Taxonomy" id="1450534"/>
    <lineage>
        <taxon>Eukaryota</taxon>
        <taxon>Fungi</taxon>
        <taxon>Dikarya</taxon>
        <taxon>Ascomycota</taxon>
        <taxon>Pezizomycotina</taxon>
        <taxon>Eurotiomycetes</taxon>
        <taxon>Eurotiomycetidae</taxon>
        <taxon>Eurotiales</taxon>
        <taxon>Aspergillaceae</taxon>
        <taxon>Aspergillus</taxon>
        <taxon>Aspergillus subgen. Circumdati</taxon>
    </lineage>
</organism>
<gene>
    <name evidence="1" type="ORF">BO95DRAFT_479087</name>
</gene>
<dbReference type="EMBL" id="KZ825316">
    <property type="protein sequence ID" value="RAH49798.1"/>
    <property type="molecule type" value="Genomic_DNA"/>
</dbReference>
<sequence>MRIRWLVPPLPFARPIICYQHLTRTTNGCDKERRGKQKCQPWLTDGGGYPGYKEPKSNCILAEILPTAKNGSSTTTCALLNPEIHSVVCLQELWRYQSDITPWVLATIMAKLFIRPSSTLLSDILDLRVLTLSFTAGLHCLLTTYSCLLFLPEVIGLIICETQSALKYRGFAAPQVLNLNNQ</sequence>
<reference evidence="1" key="1">
    <citation type="submission" date="2018-02" db="EMBL/GenBank/DDBJ databases">
        <title>The genomes of Aspergillus section Nigri reveals drivers in fungal speciation.</title>
        <authorList>
            <consortium name="DOE Joint Genome Institute"/>
            <person name="Vesth T.C."/>
            <person name="Nybo J."/>
            <person name="Theobald S."/>
            <person name="Brandl J."/>
            <person name="Frisvad J.C."/>
            <person name="Nielsen K.F."/>
            <person name="Lyhne E.K."/>
            <person name="Kogle M.E."/>
            <person name="Kuo A."/>
            <person name="Riley R."/>
            <person name="Clum A."/>
            <person name="Nolan M."/>
            <person name="Lipzen A."/>
            <person name="Salamov A."/>
            <person name="Henrissat B."/>
            <person name="Wiebenga A."/>
            <person name="De vries R.P."/>
            <person name="Grigoriev I.V."/>
            <person name="Mortensen U.H."/>
            <person name="Andersen M.R."/>
            <person name="Baker S.E."/>
        </authorList>
    </citation>
    <scope>NUCLEOTIDE SEQUENCE</scope>
    <source>
        <strain evidence="1">CBS 621.78</strain>
    </source>
</reference>
<accession>A0ACD1GKL1</accession>
<protein>
    <submittedName>
        <fullName evidence="1">Uncharacterized protein</fullName>
    </submittedName>
</protein>
<evidence type="ECO:0000313" key="2">
    <source>
        <dbReference type="Proteomes" id="UP000249057"/>
    </source>
</evidence>
<dbReference type="Proteomes" id="UP000249057">
    <property type="component" value="Unassembled WGS sequence"/>
</dbReference>